<dbReference type="InterPro" id="IPR011989">
    <property type="entry name" value="ARM-like"/>
</dbReference>
<comment type="caution">
    <text evidence="9">The sequence shown here is derived from an EMBL/GenBank/DDBJ whole genome shotgun (WGS) entry which is preliminary data.</text>
</comment>
<protein>
    <recommendedName>
        <fullName evidence="11">Dehydrogenase</fullName>
    </recommendedName>
</protein>
<dbReference type="Pfam" id="PF00127">
    <property type="entry name" value="Copper-bind"/>
    <property type="match status" value="1"/>
</dbReference>
<dbReference type="SUPFAM" id="SSF49503">
    <property type="entry name" value="Cupredoxins"/>
    <property type="match status" value="1"/>
</dbReference>
<reference evidence="9 10" key="1">
    <citation type="submission" date="2018-04" db="EMBL/GenBank/DDBJ databases">
        <title>Adhaeribacter sp. HMF7616 genome sequencing and assembly.</title>
        <authorList>
            <person name="Kang H."/>
            <person name="Kang J."/>
            <person name="Cha I."/>
            <person name="Kim H."/>
            <person name="Joh K."/>
        </authorList>
    </citation>
    <scope>NUCLEOTIDE SEQUENCE [LARGE SCALE GENOMIC DNA]</scope>
    <source>
        <strain evidence="9 10">HMF7616</strain>
    </source>
</reference>
<dbReference type="SUPFAM" id="SSF49899">
    <property type="entry name" value="Concanavalin A-like lectins/glucanases"/>
    <property type="match status" value="1"/>
</dbReference>
<dbReference type="InterPro" id="IPR028871">
    <property type="entry name" value="BlueCu_1_BS"/>
</dbReference>
<keyword evidence="4" id="KW-0186">Copper</keyword>
<evidence type="ECO:0000259" key="8">
    <source>
        <dbReference type="Pfam" id="PF23500"/>
    </source>
</evidence>
<dbReference type="Gene3D" id="2.60.40.420">
    <property type="entry name" value="Cupredoxins - blue copper proteins"/>
    <property type="match status" value="1"/>
</dbReference>
<dbReference type="InterPro" id="IPR013320">
    <property type="entry name" value="ConA-like_dom_sf"/>
</dbReference>
<dbReference type="GO" id="GO:0004553">
    <property type="term" value="F:hydrolase activity, hydrolyzing O-glycosyl compounds"/>
    <property type="evidence" value="ECO:0007669"/>
    <property type="project" value="UniProtKB-ARBA"/>
</dbReference>
<gene>
    <name evidence="9" type="ORF">AHMF7616_04454</name>
</gene>
<keyword evidence="1" id="KW-0813">Transport</keyword>
<feature type="domain" description="ThuA-like" evidence="7">
    <location>
        <begin position="37"/>
        <end position="234"/>
    </location>
</feature>
<dbReference type="InterPro" id="IPR013428">
    <property type="entry name" value="Membrane-bound_put_N"/>
</dbReference>
<feature type="domain" description="DUF7133" evidence="8">
    <location>
        <begin position="275"/>
        <end position="660"/>
    </location>
</feature>
<dbReference type="Gene3D" id="3.40.50.880">
    <property type="match status" value="1"/>
</dbReference>
<evidence type="ECO:0000256" key="3">
    <source>
        <dbReference type="ARBA" id="ARBA00022982"/>
    </source>
</evidence>
<evidence type="ECO:0000256" key="4">
    <source>
        <dbReference type="ARBA" id="ARBA00023008"/>
    </source>
</evidence>
<dbReference type="InterPro" id="IPR000923">
    <property type="entry name" value="BlueCu_1"/>
</dbReference>
<dbReference type="InterPro" id="IPR016024">
    <property type="entry name" value="ARM-type_fold"/>
</dbReference>
<dbReference type="GO" id="GO:0005507">
    <property type="term" value="F:copper ion binding"/>
    <property type="evidence" value="ECO:0007669"/>
    <property type="project" value="InterPro"/>
</dbReference>
<dbReference type="RefSeq" id="WP_115374776.1">
    <property type="nucleotide sequence ID" value="NZ_QASA01000001.1"/>
</dbReference>
<proteinExistence type="predicted"/>
<dbReference type="SUPFAM" id="SSF52317">
    <property type="entry name" value="Class I glutamine amidotransferase-like"/>
    <property type="match status" value="1"/>
</dbReference>
<keyword evidence="10" id="KW-1185">Reference proteome</keyword>
<dbReference type="Gene3D" id="1.25.10.10">
    <property type="entry name" value="Leucine-rich Repeat Variant"/>
    <property type="match status" value="1"/>
</dbReference>
<evidence type="ECO:0000259" key="7">
    <source>
        <dbReference type="Pfam" id="PF06283"/>
    </source>
</evidence>
<feature type="signal peptide" evidence="5">
    <location>
        <begin position="1"/>
        <end position="20"/>
    </location>
</feature>
<keyword evidence="3" id="KW-0249">Electron transport</keyword>
<evidence type="ECO:0000256" key="2">
    <source>
        <dbReference type="ARBA" id="ARBA00022723"/>
    </source>
</evidence>
<dbReference type="NCBIfam" id="TIGR02604">
    <property type="entry name" value="Piru_Ver_Nterm"/>
    <property type="match status" value="1"/>
</dbReference>
<dbReference type="EMBL" id="QASA01000001">
    <property type="protein sequence ID" value="RDC65824.1"/>
    <property type="molecule type" value="Genomic_DNA"/>
</dbReference>
<dbReference type="GO" id="GO:0009055">
    <property type="term" value="F:electron transfer activity"/>
    <property type="evidence" value="ECO:0007669"/>
    <property type="project" value="InterPro"/>
</dbReference>
<evidence type="ECO:0000313" key="9">
    <source>
        <dbReference type="EMBL" id="RDC65824.1"/>
    </source>
</evidence>
<dbReference type="Pfam" id="PF23500">
    <property type="entry name" value="DUF7133"/>
    <property type="match status" value="1"/>
</dbReference>
<evidence type="ECO:0008006" key="11">
    <source>
        <dbReference type="Google" id="ProtNLM"/>
    </source>
</evidence>
<feature type="chain" id="PRO_5016852047" description="Dehydrogenase" evidence="5">
    <location>
        <begin position="21"/>
        <end position="1165"/>
    </location>
</feature>
<keyword evidence="2" id="KW-0479">Metal-binding</keyword>
<dbReference type="InterPro" id="IPR029010">
    <property type="entry name" value="ThuA-like"/>
</dbReference>
<dbReference type="Proteomes" id="UP000253919">
    <property type="component" value="Unassembled WGS sequence"/>
</dbReference>
<dbReference type="SUPFAM" id="SSF50952">
    <property type="entry name" value="Soluble quinoprotein glucose dehydrogenase"/>
    <property type="match status" value="1"/>
</dbReference>
<feature type="domain" description="Blue (type 1) copper" evidence="6">
    <location>
        <begin position="1043"/>
        <end position="1163"/>
    </location>
</feature>
<dbReference type="Gene3D" id="2.120.10.30">
    <property type="entry name" value="TolB, C-terminal domain"/>
    <property type="match status" value="1"/>
</dbReference>
<keyword evidence="5" id="KW-0732">Signal</keyword>
<dbReference type="InterPro" id="IPR011042">
    <property type="entry name" value="6-blade_b-propeller_TolB-like"/>
</dbReference>
<dbReference type="InterPro" id="IPR029062">
    <property type="entry name" value="Class_I_gatase-like"/>
</dbReference>
<dbReference type="GO" id="GO:0005975">
    <property type="term" value="P:carbohydrate metabolic process"/>
    <property type="evidence" value="ECO:0007669"/>
    <property type="project" value="UniProtKB-ARBA"/>
</dbReference>
<accession>A0A369QM75</accession>
<organism evidence="9 10">
    <name type="scientific">Adhaeribacter pallidiroseus</name>
    <dbReference type="NCBI Taxonomy" id="2072847"/>
    <lineage>
        <taxon>Bacteria</taxon>
        <taxon>Pseudomonadati</taxon>
        <taxon>Bacteroidota</taxon>
        <taxon>Cytophagia</taxon>
        <taxon>Cytophagales</taxon>
        <taxon>Hymenobacteraceae</taxon>
        <taxon>Adhaeribacter</taxon>
    </lineage>
</organism>
<evidence type="ECO:0000256" key="1">
    <source>
        <dbReference type="ARBA" id="ARBA00022448"/>
    </source>
</evidence>
<dbReference type="PANTHER" id="PTHR33546">
    <property type="entry name" value="LARGE, MULTIFUNCTIONAL SECRETED PROTEIN-RELATED"/>
    <property type="match status" value="1"/>
</dbReference>
<dbReference type="InterPro" id="IPR008972">
    <property type="entry name" value="Cupredoxin"/>
</dbReference>
<dbReference type="Pfam" id="PF06283">
    <property type="entry name" value="ThuA"/>
    <property type="match status" value="1"/>
</dbReference>
<dbReference type="OrthoDB" id="9808161at2"/>
<dbReference type="InterPro" id="IPR011041">
    <property type="entry name" value="Quinoprot_gluc/sorb_DH_b-prop"/>
</dbReference>
<dbReference type="PANTHER" id="PTHR33546:SF1">
    <property type="entry name" value="LARGE, MULTIFUNCTIONAL SECRETED PROTEIN"/>
    <property type="match status" value="1"/>
</dbReference>
<name>A0A369QM75_9BACT</name>
<dbReference type="PROSITE" id="PS00196">
    <property type="entry name" value="COPPER_BLUE"/>
    <property type="match status" value="1"/>
</dbReference>
<evidence type="ECO:0000256" key="5">
    <source>
        <dbReference type="SAM" id="SignalP"/>
    </source>
</evidence>
<evidence type="ECO:0000313" key="10">
    <source>
        <dbReference type="Proteomes" id="UP000253919"/>
    </source>
</evidence>
<dbReference type="InterPro" id="IPR055557">
    <property type="entry name" value="DUF7133"/>
</dbReference>
<dbReference type="PROSITE" id="PS51257">
    <property type="entry name" value="PROKAR_LIPOPROTEIN"/>
    <property type="match status" value="1"/>
</dbReference>
<dbReference type="CDD" id="cd04233">
    <property type="entry name" value="Auracyanin"/>
    <property type="match status" value="1"/>
</dbReference>
<sequence length="1165" mass="128429">MKRSIYLVLLIALLVGSCMKNPNSSQSNNQAPRRIEVLFLGHKSEHHNSDKYAPTLATALFSRGINITYTTTPTDLNSENLKKYDGLIIYANHEKIAPEQDQALTEFVESGKGFIPIHCASFCFQNSENYIKMVGGQFKSHKTGDFTAKITDAKHPTMQGITEFSTWDETYVHDKLNPDNKVLMTRDEGGRPEPWTWVREQGKGRVFYTAYGHDERTWNNPGFQKLIGNGVLWAVGDKLSKQVEKLALPTLTYVDAAVPNYEKRNPAPKFQNPLSPAESQKLIQVPVDFDLQLFAAEPDIINPISMAWDERGRLWVIETVDYPNEVREEDGVGDDRIKICEDTNNDGKADKFTIFADKLNIPTSIVFANGGIVISQAPVFLFLKDTNGDDKADVREVILEGWGKSDTHAGPSNLKYGLDNKIWGTVGYSAFKGTGENQNLAFSQGLYRFNPDGKNLEYLAKTSNNTWGLGFNENFDVFLSTANNTHSAYYYMPDKNLKRVLVGGSGAQGIKKIDGHYDMHTMTPNLRQVDVQGGFTAAAGHNLYTARNFPKEYWNRIAFVCEPTGRVVHNAIMEPSGAGYVEKDGWNFLASSDEWMGPVHAEVGPDGAVWVADWYDFIIQHNPTPTPERGGYQAENGKGNAYINPLRDHDKGRIYRVVYKNAKPYDPVKLDKTKPETLVAALNNDNMFWRTTAQRLIVEGKHQSVLPELYKIAANQSVDEIGVNAPAVHALWTMHGLGALSGSNPEALQVAIRALSHPAAGVRKTAIQVLPHTPEVKQALLKSNLINDPAQPTRLSAILALAEMPTASDIGQAIYTASLSPDNDKDPALAQALFVATAKHQAGFKEAMQKDGKAAESASAGLVPRITQSLDKDVRLLERWSRMPATEAPNVAGKEVTIKSAVIKPRTGKPSGVIMTHGDTNQGYGLYIDDDKVNLLVKQNGKPYSISAPVPQENRFEVVAQLAQNGKLALQLDGKTVAEGKAPGLFKQPLTSDLAIGVGGKDDKKFGPYKDDFNFDGNLSNTFLEVGSIVVTAVPATEKADVTINLKVVKEQMQFDKKTFTVKAGQVVELVLENPDFMQHNWVLVMTGMTDKVGAAADKLAADPKGAEKNYVPKMNEVIAATDLVNPEGRTVIRFKVPQKTGDYPYVCTFPGHWRIMNGVMKVTN</sequence>
<dbReference type="AlphaFoldDB" id="A0A369QM75"/>
<evidence type="ECO:0000259" key="6">
    <source>
        <dbReference type="Pfam" id="PF00127"/>
    </source>
</evidence>
<dbReference type="Gene3D" id="2.60.120.200">
    <property type="match status" value="1"/>
</dbReference>
<dbReference type="SUPFAM" id="SSF48371">
    <property type="entry name" value="ARM repeat"/>
    <property type="match status" value="1"/>
</dbReference>